<dbReference type="Proteomes" id="UP001501126">
    <property type="component" value="Unassembled WGS sequence"/>
</dbReference>
<dbReference type="Pfam" id="PF00551">
    <property type="entry name" value="Formyl_trans_N"/>
    <property type="match status" value="1"/>
</dbReference>
<evidence type="ECO:0008006" key="8">
    <source>
        <dbReference type="Google" id="ProtNLM"/>
    </source>
</evidence>
<sequence length="323" mass="36613">MQLDKTPKIVILCNGKFAIPAIQILGIEKMLCGIGVGDADASFVSLIHNECERAQIQFNHFPSKDKVSELRSWLDKLQPDYIFSICFPFRVDRKALAYRENAFINFHTGPLPEFRGPMPIFEVLRYGKEDTAITVHYMSENFDEGPVIFEERIPIKNNDTFGSLALKLSEVCGYTAKNMAQMIQFGSLIPSFPQQDKEARYFEYPEKEDTQIRWNQMSAQEIEALIRACNPWNTGVEAILDNRPVRLLSASTTDLKHEVLPGQCLGLDEKRRLIVSCKENACIAINVLQIDKGFCSADEFFLSSRQISGKNPANTLLFSNLTK</sequence>
<gene>
    <name evidence="6" type="ORF">GCM10009118_31430</name>
</gene>
<dbReference type="InterPro" id="IPR011034">
    <property type="entry name" value="Formyl_transferase-like_C_sf"/>
</dbReference>
<evidence type="ECO:0000256" key="1">
    <source>
        <dbReference type="ARBA" id="ARBA00010699"/>
    </source>
</evidence>
<evidence type="ECO:0000259" key="5">
    <source>
        <dbReference type="Pfam" id="PF02911"/>
    </source>
</evidence>
<evidence type="ECO:0000259" key="4">
    <source>
        <dbReference type="Pfam" id="PF00551"/>
    </source>
</evidence>
<name>A0ABP3Y5A4_9FLAO</name>
<keyword evidence="3" id="KW-0648">Protein biosynthesis</keyword>
<dbReference type="RefSeq" id="WP_343790191.1">
    <property type="nucleotide sequence ID" value="NZ_BAAAFH010000022.1"/>
</dbReference>
<organism evidence="6 7">
    <name type="scientific">Wandonia haliotis</name>
    <dbReference type="NCBI Taxonomy" id="574963"/>
    <lineage>
        <taxon>Bacteria</taxon>
        <taxon>Pseudomonadati</taxon>
        <taxon>Bacteroidota</taxon>
        <taxon>Flavobacteriia</taxon>
        <taxon>Flavobacteriales</taxon>
        <taxon>Crocinitomicaceae</taxon>
        <taxon>Wandonia</taxon>
    </lineage>
</organism>
<comment type="caution">
    <text evidence="6">The sequence shown here is derived from an EMBL/GenBank/DDBJ whole genome shotgun (WGS) entry which is preliminary data.</text>
</comment>
<comment type="similarity">
    <text evidence="1">Belongs to the Fmt family.</text>
</comment>
<dbReference type="Gene3D" id="3.40.50.12230">
    <property type="match status" value="1"/>
</dbReference>
<proteinExistence type="inferred from homology"/>
<dbReference type="PANTHER" id="PTHR11138:SF5">
    <property type="entry name" value="METHIONYL-TRNA FORMYLTRANSFERASE, MITOCHONDRIAL"/>
    <property type="match status" value="1"/>
</dbReference>
<dbReference type="EMBL" id="BAAAFH010000022">
    <property type="protein sequence ID" value="GAA0876733.1"/>
    <property type="molecule type" value="Genomic_DNA"/>
</dbReference>
<dbReference type="Pfam" id="PF02911">
    <property type="entry name" value="Formyl_trans_C"/>
    <property type="match status" value="1"/>
</dbReference>
<dbReference type="SUPFAM" id="SSF50486">
    <property type="entry name" value="FMT C-terminal domain-like"/>
    <property type="match status" value="1"/>
</dbReference>
<dbReference type="SUPFAM" id="SSF53328">
    <property type="entry name" value="Formyltransferase"/>
    <property type="match status" value="1"/>
</dbReference>
<dbReference type="CDD" id="cd08704">
    <property type="entry name" value="Met_tRNA_FMT_C"/>
    <property type="match status" value="1"/>
</dbReference>
<evidence type="ECO:0000313" key="7">
    <source>
        <dbReference type="Proteomes" id="UP001501126"/>
    </source>
</evidence>
<dbReference type="PANTHER" id="PTHR11138">
    <property type="entry name" value="METHIONYL-TRNA FORMYLTRANSFERASE"/>
    <property type="match status" value="1"/>
</dbReference>
<evidence type="ECO:0000256" key="3">
    <source>
        <dbReference type="ARBA" id="ARBA00022917"/>
    </source>
</evidence>
<dbReference type="InterPro" id="IPR044135">
    <property type="entry name" value="Met-tRNA-FMT_C"/>
</dbReference>
<keyword evidence="7" id="KW-1185">Reference proteome</keyword>
<dbReference type="InterPro" id="IPR036477">
    <property type="entry name" value="Formyl_transf_N_sf"/>
</dbReference>
<keyword evidence="2" id="KW-0808">Transferase</keyword>
<feature type="domain" description="Formyl transferase C-terminal" evidence="5">
    <location>
        <begin position="206"/>
        <end position="302"/>
    </location>
</feature>
<feature type="domain" description="Formyl transferase N-terminal" evidence="4">
    <location>
        <begin position="63"/>
        <end position="170"/>
    </location>
</feature>
<evidence type="ECO:0000256" key="2">
    <source>
        <dbReference type="ARBA" id="ARBA00022679"/>
    </source>
</evidence>
<dbReference type="InterPro" id="IPR002376">
    <property type="entry name" value="Formyl_transf_N"/>
</dbReference>
<reference evidence="7" key="1">
    <citation type="journal article" date="2019" name="Int. J. Syst. Evol. Microbiol.">
        <title>The Global Catalogue of Microorganisms (GCM) 10K type strain sequencing project: providing services to taxonomists for standard genome sequencing and annotation.</title>
        <authorList>
            <consortium name="The Broad Institute Genomics Platform"/>
            <consortium name="The Broad Institute Genome Sequencing Center for Infectious Disease"/>
            <person name="Wu L."/>
            <person name="Ma J."/>
        </authorList>
    </citation>
    <scope>NUCLEOTIDE SEQUENCE [LARGE SCALE GENOMIC DNA]</scope>
    <source>
        <strain evidence="7">JCM 16083</strain>
    </source>
</reference>
<accession>A0ABP3Y5A4</accession>
<protein>
    <recommendedName>
        <fullName evidence="8">Methionyl-tRNA formyltransferase</fullName>
    </recommendedName>
</protein>
<evidence type="ECO:0000313" key="6">
    <source>
        <dbReference type="EMBL" id="GAA0876733.1"/>
    </source>
</evidence>
<dbReference type="InterPro" id="IPR005793">
    <property type="entry name" value="Formyl_trans_C"/>
</dbReference>